<dbReference type="Pfam" id="PF00725">
    <property type="entry name" value="3HCDH"/>
    <property type="match status" value="1"/>
</dbReference>
<dbReference type="PANTHER" id="PTHR43612:SF3">
    <property type="entry name" value="TRIFUNCTIONAL ENZYME SUBUNIT ALPHA, MITOCHONDRIAL"/>
    <property type="match status" value="1"/>
</dbReference>
<proteinExistence type="predicted"/>
<evidence type="ECO:0000256" key="2">
    <source>
        <dbReference type="ARBA" id="ARBA00023002"/>
    </source>
</evidence>
<dbReference type="InterPro" id="IPR008927">
    <property type="entry name" value="6-PGluconate_DH-like_C_sf"/>
</dbReference>
<evidence type="ECO:0000313" key="6">
    <source>
        <dbReference type="Proteomes" id="UP001595955"/>
    </source>
</evidence>
<gene>
    <name evidence="5" type="ORF">ACFO3F_11695</name>
</gene>
<evidence type="ECO:0000259" key="3">
    <source>
        <dbReference type="Pfam" id="PF00725"/>
    </source>
</evidence>
<keyword evidence="6" id="KW-1185">Reference proteome</keyword>
<comment type="caution">
    <text evidence="5">The sequence shown here is derived from an EMBL/GenBank/DDBJ whole genome shotgun (WGS) entry which is preliminary data.</text>
</comment>
<name>A0ABV9DBX0_9MICO</name>
<dbReference type="Gene3D" id="1.10.1040.50">
    <property type="match status" value="1"/>
</dbReference>
<dbReference type="Pfam" id="PF02737">
    <property type="entry name" value="3HCDH_N"/>
    <property type="match status" value="1"/>
</dbReference>
<feature type="non-terminal residue" evidence="5">
    <location>
        <position position="1"/>
    </location>
</feature>
<dbReference type="InterPro" id="IPR006108">
    <property type="entry name" value="3HC_DH_C"/>
</dbReference>
<dbReference type="RefSeq" id="WP_387967542.1">
    <property type="nucleotide sequence ID" value="NZ_JBHSGF010000007.1"/>
</dbReference>
<dbReference type="InterPro" id="IPR013328">
    <property type="entry name" value="6PGD_dom2"/>
</dbReference>
<dbReference type="Proteomes" id="UP001595955">
    <property type="component" value="Unassembled WGS sequence"/>
</dbReference>
<evidence type="ECO:0000259" key="4">
    <source>
        <dbReference type="Pfam" id="PF02737"/>
    </source>
</evidence>
<evidence type="ECO:0000256" key="1">
    <source>
        <dbReference type="ARBA" id="ARBA00005086"/>
    </source>
</evidence>
<feature type="domain" description="3-hydroxyacyl-CoA dehydrogenase C-terminal" evidence="3">
    <location>
        <begin position="254"/>
        <end position="335"/>
    </location>
</feature>
<dbReference type="PANTHER" id="PTHR43612">
    <property type="entry name" value="TRIFUNCTIONAL ENZYME SUBUNIT ALPHA"/>
    <property type="match status" value="1"/>
</dbReference>
<protein>
    <submittedName>
        <fullName evidence="5">3-hydroxyacyl-CoA dehydrogenase NAD-binding domain-containing protein</fullName>
    </submittedName>
</protein>
<organism evidence="5 6">
    <name type="scientific">Georgenia faecalis</name>
    <dbReference type="NCBI Taxonomy" id="2483799"/>
    <lineage>
        <taxon>Bacteria</taxon>
        <taxon>Bacillati</taxon>
        <taxon>Actinomycetota</taxon>
        <taxon>Actinomycetes</taxon>
        <taxon>Micrococcales</taxon>
        <taxon>Bogoriellaceae</taxon>
        <taxon>Georgenia</taxon>
    </lineage>
</organism>
<feature type="domain" description="3-hydroxyacyl-CoA dehydrogenase NAD binding" evidence="4">
    <location>
        <begin position="73"/>
        <end position="251"/>
    </location>
</feature>
<dbReference type="Gene3D" id="1.10.1040.10">
    <property type="entry name" value="N-(1-d-carboxylethyl)-l-norvaline Dehydrogenase, domain 2"/>
    <property type="match status" value="1"/>
</dbReference>
<sequence length="446" mass="45974">GGAPAAARALALVEAVRTATRAEAFAAEDDALVELIMSDQLRAGLYAQRLTRRRAKAPTGAPAAELARPVRRIGVIGAGLMASQLALLLASRLRVPVTMRDLDADRAEAGLAAVRAGAAGLARSGRLTPADAEAVVARVHATTDLADLADADLVIEAVFEELDVKRAVFAEVEGVVRPDCILATNTSALSVTAMADALAHPARLVGLHFFNPVAQMPLVEVVRAPRTDDAAYATAFAVAAACRKTAVAVADAPGFVVNRLLVRLLGEVLGACEEGTSLADAERALAPMGLPMGPFPLLQLVGPAVAAHVLHTLRAELGDRYPASPGLDRLVAEGEPLVAFEGRPSASSRVRPEIAGYFGSRPLAEPLDADGVLHRVQEALAQEAGALLADGVVAGPEDVDVAMILGAGWPLHNGGLTPYLDRSGASERVLGRRFLAPGVASLAAAG</sequence>
<dbReference type="EMBL" id="JBHSGF010000007">
    <property type="protein sequence ID" value="MFC4555912.1"/>
    <property type="molecule type" value="Genomic_DNA"/>
</dbReference>
<dbReference type="Gene3D" id="3.40.50.720">
    <property type="entry name" value="NAD(P)-binding Rossmann-like Domain"/>
    <property type="match status" value="1"/>
</dbReference>
<reference evidence="6" key="1">
    <citation type="journal article" date="2019" name="Int. J. Syst. Evol. Microbiol.">
        <title>The Global Catalogue of Microorganisms (GCM) 10K type strain sequencing project: providing services to taxonomists for standard genome sequencing and annotation.</title>
        <authorList>
            <consortium name="The Broad Institute Genomics Platform"/>
            <consortium name="The Broad Institute Genome Sequencing Center for Infectious Disease"/>
            <person name="Wu L."/>
            <person name="Ma J."/>
        </authorList>
    </citation>
    <scope>NUCLEOTIDE SEQUENCE [LARGE SCALE GENOMIC DNA]</scope>
    <source>
        <strain evidence="6">JCM 3369</strain>
    </source>
</reference>
<dbReference type="InterPro" id="IPR006176">
    <property type="entry name" value="3-OHacyl-CoA_DH_NAD-bd"/>
</dbReference>
<dbReference type="SUPFAM" id="SSF48179">
    <property type="entry name" value="6-phosphogluconate dehydrogenase C-terminal domain-like"/>
    <property type="match status" value="2"/>
</dbReference>
<dbReference type="InterPro" id="IPR036291">
    <property type="entry name" value="NAD(P)-bd_dom_sf"/>
</dbReference>
<dbReference type="InterPro" id="IPR050136">
    <property type="entry name" value="FA_oxidation_alpha_subunit"/>
</dbReference>
<comment type="pathway">
    <text evidence="1">Lipid metabolism; butanoate metabolism.</text>
</comment>
<accession>A0ABV9DBX0</accession>
<evidence type="ECO:0000313" key="5">
    <source>
        <dbReference type="EMBL" id="MFC4555912.1"/>
    </source>
</evidence>
<dbReference type="SUPFAM" id="SSF51735">
    <property type="entry name" value="NAD(P)-binding Rossmann-fold domains"/>
    <property type="match status" value="1"/>
</dbReference>
<keyword evidence="2" id="KW-0560">Oxidoreductase</keyword>